<gene>
    <name evidence="5" type="ORF">AZI86_09340</name>
</gene>
<dbReference type="AlphaFoldDB" id="A0A150WRW7"/>
<evidence type="ECO:0000256" key="3">
    <source>
        <dbReference type="PROSITE-ProRule" id="PRU00169"/>
    </source>
</evidence>
<dbReference type="Pfam" id="PF00072">
    <property type="entry name" value="Response_reg"/>
    <property type="match status" value="1"/>
</dbReference>
<evidence type="ECO:0000256" key="2">
    <source>
        <dbReference type="ARBA" id="ARBA00023012"/>
    </source>
</evidence>
<dbReference type="PROSITE" id="PS50110">
    <property type="entry name" value="RESPONSE_REGULATORY"/>
    <property type="match status" value="1"/>
</dbReference>
<dbReference type="SMART" id="SM00448">
    <property type="entry name" value="REC"/>
    <property type="match status" value="1"/>
</dbReference>
<dbReference type="CDD" id="cd17546">
    <property type="entry name" value="REC_hyHK_CKI1_RcsC-like"/>
    <property type="match status" value="1"/>
</dbReference>
<dbReference type="SUPFAM" id="SSF52172">
    <property type="entry name" value="CheY-like"/>
    <property type="match status" value="1"/>
</dbReference>
<evidence type="ECO:0000313" key="5">
    <source>
        <dbReference type="EMBL" id="KYG67202.1"/>
    </source>
</evidence>
<name>A0A150WRW7_BDEBC</name>
<feature type="domain" description="Response regulatory" evidence="4">
    <location>
        <begin position="21"/>
        <end position="135"/>
    </location>
</feature>
<dbReference type="Gene3D" id="3.40.50.2300">
    <property type="match status" value="1"/>
</dbReference>
<accession>A0A150WRW7</accession>
<dbReference type="Proteomes" id="UP000075320">
    <property type="component" value="Unassembled WGS sequence"/>
</dbReference>
<reference evidence="5 6" key="1">
    <citation type="submission" date="2016-03" db="EMBL/GenBank/DDBJ databases">
        <authorList>
            <person name="Ploux O."/>
        </authorList>
    </citation>
    <scope>NUCLEOTIDE SEQUENCE [LARGE SCALE GENOMIC DNA]</scope>
    <source>
        <strain evidence="5 6">R0</strain>
    </source>
</reference>
<keyword evidence="2" id="KW-0902">Two-component regulatory system</keyword>
<dbReference type="OrthoDB" id="5297299at2"/>
<dbReference type="InterPro" id="IPR001789">
    <property type="entry name" value="Sig_transdc_resp-reg_receiver"/>
</dbReference>
<dbReference type="PANTHER" id="PTHR45339">
    <property type="entry name" value="HYBRID SIGNAL TRANSDUCTION HISTIDINE KINASE J"/>
    <property type="match status" value="1"/>
</dbReference>
<protein>
    <recommendedName>
        <fullName evidence="4">Response regulatory domain-containing protein</fullName>
    </recommendedName>
</protein>
<proteinExistence type="predicted"/>
<feature type="modified residue" description="4-aspartylphosphate" evidence="3">
    <location>
        <position position="70"/>
    </location>
</feature>
<dbReference type="InterPro" id="IPR011006">
    <property type="entry name" value="CheY-like_superfamily"/>
</dbReference>
<sequence>MTLKWLTGSNHTAKNLLEKKSILIVDDVEDNRLLLQHILSKRGAKLTLAKNGEEGVRKALAENYDVIIMDIQMPIMDGYTATRQLRQAGYKNPIIALTAHSMKDDRERCLAAGCTDYLTKPVHVETLMETILNLSTDFK</sequence>
<keyword evidence="1 3" id="KW-0597">Phosphoprotein</keyword>
<dbReference type="RefSeq" id="WP_061834778.1">
    <property type="nucleotide sequence ID" value="NZ_LUKE01000001.1"/>
</dbReference>
<evidence type="ECO:0000313" key="6">
    <source>
        <dbReference type="Proteomes" id="UP000075320"/>
    </source>
</evidence>
<evidence type="ECO:0000259" key="4">
    <source>
        <dbReference type="PROSITE" id="PS50110"/>
    </source>
</evidence>
<dbReference type="PANTHER" id="PTHR45339:SF1">
    <property type="entry name" value="HYBRID SIGNAL TRANSDUCTION HISTIDINE KINASE J"/>
    <property type="match status" value="1"/>
</dbReference>
<keyword evidence="6" id="KW-1185">Reference proteome</keyword>
<dbReference type="GO" id="GO:0000160">
    <property type="term" value="P:phosphorelay signal transduction system"/>
    <property type="evidence" value="ECO:0007669"/>
    <property type="project" value="UniProtKB-KW"/>
</dbReference>
<dbReference type="EMBL" id="LUKE01000001">
    <property type="protein sequence ID" value="KYG67202.1"/>
    <property type="molecule type" value="Genomic_DNA"/>
</dbReference>
<evidence type="ECO:0000256" key="1">
    <source>
        <dbReference type="ARBA" id="ARBA00022553"/>
    </source>
</evidence>
<organism evidence="5 6">
    <name type="scientific">Bdellovibrio bacteriovorus</name>
    <dbReference type="NCBI Taxonomy" id="959"/>
    <lineage>
        <taxon>Bacteria</taxon>
        <taxon>Pseudomonadati</taxon>
        <taxon>Bdellovibrionota</taxon>
        <taxon>Bdellovibrionia</taxon>
        <taxon>Bdellovibrionales</taxon>
        <taxon>Pseudobdellovibrionaceae</taxon>
        <taxon>Bdellovibrio</taxon>
    </lineage>
</organism>
<comment type="caution">
    <text evidence="5">The sequence shown here is derived from an EMBL/GenBank/DDBJ whole genome shotgun (WGS) entry which is preliminary data.</text>
</comment>